<reference evidence="3" key="2">
    <citation type="submission" date="2013-12" db="EMBL/GenBank/DDBJ databases">
        <authorList>
            <person name="Yu Y."/>
            <person name="Lee S."/>
            <person name="de Baynast K."/>
            <person name="Wissotski M."/>
            <person name="Liu L."/>
            <person name="Talag J."/>
            <person name="Goicoechea J."/>
            <person name="Angelova A."/>
            <person name="Jetty R."/>
            <person name="Kudrna D."/>
            <person name="Golser W."/>
            <person name="Rivera L."/>
            <person name="Zhang J."/>
            <person name="Wing R."/>
        </authorList>
    </citation>
    <scope>NUCLEOTIDE SEQUENCE</scope>
</reference>
<sequence>MTPRVSATSGLNSISPLLSSPSASTSHLTIAQSATFTPPHASSINPTNQTLEQSPCRNRTKAVGLLQSPSRRGSGASSLPRSPAPGFGGFRGDVLGRARRDLPLHVPSRLLGQETYCPTKRWTEAAWHTLLI</sequence>
<reference evidence="2" key="3">
    <citation type="submission" date="2015-04" db="UniProtKB">
        <authorList>
            <consortium name="EnsemblPlants"/>
        </authorList>
    </citation>
    <scope>IDENTIFICATION</scope>
</reference>
<name>A0A0D9W5I3_9ORYZ</name>
<evidence type="ECO:0000313" key="2">
    <source>
        <dbReference type="EnsemblPlants" id="LPERR04G10930.1"/>
    </source>
</evidence>
<keyword evidence="3" id="KW-1185">Reference proteome</keyword>
<proteinExistence type="predicted"/>
<dbReference type="Proteomes" id="UP000032180">
    <property type="component" value="Chromosome 4"/>
</dbReference>
<reference evidence="2 3" key="1">
    <citation type="submission" date="2012-08" db="EMBL/GenBank/DDBJ databases">
        <title>Oryza genome evolution.</title>
        <authorList>
            <person name="Wing R.A."/>
        </authorList>
    </citation>
    <scope>NUCLEOTIDE SEQUENCE</scope>
</reference>
<organism evidence="2 3">
    <name type="scientific">Leersia perrieri</name>
    <dbReference type="NCBI Taxonomy" id="77586"/>
    <lineage>
        <taxon>Eukaryota</taxon>
        <taxon>Viridiplantae</taxon>
        <taxon>Streptophyta</taxon>
        <taxon>Embryophyta</taxon>
        <taxon>Tracheophyta</taxon>
        <taxon>Spermatophyta</taxon>
        <taxon>Magnoliopsida</taxon>
        <taxon>Liliopsida</taxon>
        <taxon>Poales</taxon>
        <taxon>Poaceae</taxon>
        <taxon>BOP clade</taxon>
        <taxon>Oryzoideae</taxon>
        <taxon>Oryzeae</taxon>
        <taxon>Oryzinae</taxon>
        <taxon>Leersia</taxon>
    </lineage>
</organism>
<accession>A0A0D9W5I3</accession>
<dbReference type="Gramene" id="LPERR04G10930.1">
    <property type="protein sequence ID" value="LPERR04G10930.1"/>
    <property type="gene ID" value="LPERR04G10930"/>
</dbReference>
<feature type="compositionally biased region" description="Low complexity" evidence="1">
    <location>
        <begin position="9"/>
        <end position="28"/>
    </location>
</feature>
<dbReference type="AlphaFoldDB" id="A0A0D9W5I3"/>
<dbReference type="HOGENOM" id="CLU_1920109_0_0_1"/>
<feature type="region of interest" description="Disordered" evidence="1">
    <location>
        <begin position="1"/>
        <end position="93"/>
    </location>
</feature>
<feature type="compositionally biased region" description="Polar residues" evidence="1">
    <location>
        <begin position="67"/>
        <end position="80"/>
    </location>
</feature>
<dbReference type="EnsemblPlants" id="LPERR04G10930.1">
    <property type="protein sequence ID" value="LPERR04G10930.1"/>
    <property type="gene ID" value="LPERR04G10930"/>
</dbReference>
<evidence type="ECO:0000313" key="3">
    <source>
        <dbReference type="Proteomes" id="UP000032180"/>
    </source>
</evidence>
<evidence type="ECO:0000256" key="1">
    <source>
        <dbReference type="SAM" id="MobiDB-lite"/>
    </source>
</evidence>
<feature type="compositionally biased region" description="Polar residues" evidence="1">
    <location>
        <begin position="29"/>
        <end position="57"/>
    </location>
</feature>
<protein>
    <submittedName>
        <fullName evidence="2">Uncharacterized protein</fullName>
    </submittedName>
</protein>